<dbReference type="EMBL" id="CP138858">
    <property type="protein sequence ID" value="WPJ96294.1"/>
    <property type="molecule type" value="Genomic_DNA"/>
</dbReference>
<sequence>MLTSLRKSGTSKLSTYFKDVRRILNGDKTAIITIHSGLNDRNRTQGSIGPIGGFPSNSPEGYADNLMGLVHLLSQAWELAGGDSHSLHFAFMPSHALSEPDDAQLSKYRAAARDLAEKLPNASMIDLSILMPYKEMRANKYYDKGRPSDAHLQRTGYEAIASALATQLQTQ</sequence>
<dbReference type="CDD" id="cd00229">
    <property type="entry name" value="SGNH_hydrolase"/>
    <property type="match status" value="1"/>
</dbReference>
<proteinExistence type="predicted"/>
<keyword evidence="1" id="KW-0378">Hydrolase</keyword>
<evidence type="ECO:0000313" key="1">
    <source>
        <dbReference type="EMBL" id="WPJ96294.1"/>
    </source>
</evidence>
<protein>
    <submittedName>
        <fullName evidence="1">SGNH/GDSL hydrolase family protein</fullName>
    </submittedName>
</protein>
<accession>A0ABZ0RM32</accession>
<reference evidence="1 2" key="1">
    <citation type="submission" date="2023-11" db="EMBL/GenBank/DDBJ databases">
        <title>Coraliomargarita sp. nov., isolated from marine algae.</title>
        <authorList>
            <person name="Lee J.K."/>
            <person name="Baek J.H."/>
            <person name="Kim J.M."/>
            <person name="Choi D.G."/>
            <person name="Jeon C.O."/>
        </authorList>
    </citation>
    <scope>NUCLEOTIDE SEQUENCE [LARGE SCALE GENOMIC DNA]</scope>
    <source>
        <strain evidence="1 2">J2-16</strain>
    </source>
</reference>
<evidence type="ECO:0000313" key="2">
    <source>
        <dbReference type="Proteomes" id="UP001324993"/>
    </source>
</evidence>
<keyword evidence="2" id="KW-1185">Reference proteome</keyword>
<name>A0ABZ0RM32_9BACT</name>
<gene>
    <name evidence="1" type="ORF">SH580_01080</name>
</gene>
<dbReference type="Proteomes" id="UP001324993">
    <property type="component" value="Chromosome"/>
</dbReference>
<dbReference type="InterPro" id="IPR036514">
    <property type="entry name" value="SGNH_hydro_sf"/>
</dbReference>
<dbReference type="GO" id="GO:0016787">
    <property type="term" value="F:hydrolase activity"/>
    <property type="evidence" value="ECO:0007669"/>
    <property type="project" value="UniProtKB-KW"/>
</dbReference>
<dbReference type="RefSeq" id="WP_319833157.1">
    <property type="nucleotide sequence ID" value="NZ_CP138858.1"/>
</dbReference>
<organism evidence="1 2">
    <name type="scientific">Coraliomargarita algicola</name>
    <dbReference type="NCBI Taxonomy" id="3092156"/>
    <lineage>
        <taxon>Bacteria</taxon>
        <taxon>Pseudomonadati</taxon>
        <taxon>Verrucomicrobiota</taxon>
        <taxon>Opitutia</taxon>
        <taxon>Puniceicoccales</taxon>
        <taxon>Coraliomargaritaceae</taxon>
        <taxon>Coraliomargarita</taxon>
    </lineage>
</organism>
<dbReference type="SUPFAM" id="SSF52266">
    <property type="entry name" value="SGNH hydrolase"/>
    <property type="match status" value="1"/>
</dbReference>
<dbReference type="Gene3D" id="3.40.50.1110">
    <property type="entry name" value="SGNH hydrolase"/>
    <property type="match status" value="1"/>
</dbReference>